<evidence type="ECO:0000256" key="3">
    <source>
        <dbReference type="ARBA" id="ARBA00022833"/>
    </source>
</evidence>
<dbReference type="RefSeq" id="WP_169947548.1">
    <property type="nucleotide sequence ID" value="NZ_CP053015.1"/>
</dbReference>
<organism evidence="7 8">
    <name type="scientific">Sphingomonas lacunae</name>
    <dbReference type="NCBI Taxonomy" id="2698828"/>
    <lineage>
        <taxon>Bacteria</taxon>
        <taxon>Pseudomonadati</taxon>
        <taxon>Pseudomonadota</taxon>
        <taxon>Alphaproteobacteria</taxon>
        <taxon>Sphingomonadales</taxon>
        <taxon>Sphingomonadaceae</taxon>
        <taxon>Sphingomonas</taxon>
    </lineage>
</organism>
<dbReference type="Proteomes" id="UP000503018">
    <property type="component" value="Chromosome"/>
</dbReference>
<dbReference type="KEGG" id="slan:GV829_13720"/>
<gene>
    <name evidence="7" type="ORF">GV829_13720</name>
</gene>
<evidence type="ECO:0000259" key="5">
    <source>
        <dbReference type="Pfam" id="PF01258"/>
    </source>
</evidence>
<keyword evidence="8" id="KW-1185">Reference proteome</keyword>
<dbReference type="Gene3D" id="1.20.120.910">
    <property type="entry name" value="DksA, coiled-coil domain"/>
    <property type="match status" value="1"/>
</dbReference>
<keyword evidence="3" id="KW-0862">Zinc</keyword>
<sequence length="107" mass="11527">MTGLKTPEIKAQLGARLVELRARVEHLDAELHQPLSADWEEQAVDMEVQDSVEGQEKAALAEIRRIEATIGRIDAGTYGECISCGNAISPQRLAVLPTAAKCIACAD</sequence>
<dbReference type="PANTHER" id="PTHR33823:SF4">
    <property type="entry name" value="GENERAL STRESS PROTEIN 16O"/>
    <property type="match status" value="1"/>
</dbReference>
<evidence type="ECO:0000256" key="1">
    <source>
        <dbReference type="ARBA" id="ARBA00022723"/>
    </source>
</evidence>
<dbReference type="PROSITE" id="PS51128">
    <property type="entry name" value="ZF_DKSA_2"/>
    <property type="match status" value="1"/>
</dbReference>
<dbReference type="InterPro" id="IPR048487">
    <property type="entry name" value="DksA-like_N"/>
</dbReference>
<accession>A0A6M4AWD4</accession>
<dbReference type="SUPFAM" id="SSF57716">
    <property type="entry name" value="Glucocorticoid receptor-like (DNA-binding domain)"/>
    <property type="match status" value="1"/>
</dbReference>
<dbReference type="AlphaFoldDB" id="A0A6M4AWD4"/>
<evidence type="ECO:0000313" key="7">
    <source>
        <dbReference type="EMBL" id="QJQ33365.1"/>
    </source>
</evidence>
<protein>
    <submittedName>
        <fullName evidence="7">TraR/DksA family transcriptional regulator</fullName>
    </submittedName>
</protein>
<dbReference type="GO" id="GO:0008270">
    <property type="term" value="F:zinc ion binding"/>
    <property type="evidence" value="ECO:0007669"/>
    <property type="project" value="UniProtKB-KW"/>
</dbReference>
<dbReference type="Pfam" id="PF01258">
    <property type="entry name" value="zf-dskA_traR"/>
    <property type="match status" value="1"/>
</dbReference>
<keyword evidence="1" id="KW-0479">Metal-binding</keyword>
<dbReference type="PANTHER" id="PTHR33823">
    <property type="entry name" value="RNA POLYMERASE-BINDING TRANSCRIPTION FACTOR DKSA-RELATED"/>
    <property type="match status" value="1"/>
</dbReference>
<evidence type="ECO:0000256" key="4">
    <source>
        <dbReference type="PROSITE-ProRule" id="PRU00510"/>
    </source>
</evidence>
<evidence type="ECO:0000313" key="8">
    <source>
        <dbReference type="Proteomes" id="UP000503018"/>
    </source>
</evidence>
<reference evidence="7 8" key="1">
    <citation type="submission" date="2020-01" db="EMBL/GenBank/DDBJ databases">
        <title>Sphingomonas sp. strain CSW-10.</title>
        <authorList>
            <person name="Chen W.-M."/>
        </authorList>
    </citation>
    <scope>NUCLEOTIDE SEQUENCE [LARGE SCALE GENOMIC DNA]</scope>
    <source>
        <strain evidence="7 8">CSW-10</strain>
    </source>
</reference>
<dbReference type="Pfam" id="PF21173">
    <property type="entry name" value="DksA-like_N"/>
    <property type="match status" value="1"/>
</dbReference>
<evidence type="ECO:0000256" key="2">
    <source>
        <dbReference type="ARBA" id="ARBA00022771"/>
    </source>
</evidence>
<proteinExistence type="predicted"/>
<name>A0A6M4AWD4_9SPHN</name>
<evidence type="ECO:0000259" key="6">
    <source>
        <dbReference type="Pfam" id="PF21173"/>
    </source>
</evidence>
<feature type="domain" description="Zinc finger DksA/TraR C4-type" evidence="5">
    <location>
        <begin position="76"/>
        <end position="106"/>
    </location>
</feature>
<dbReference type="InterPro" id="IPR000962">
    <property type="entry name" value="Znf_DskA_TraR"/>
</dbReference>
<dbReference type="EMBL" id="CP053015">
    <property type="protein sequence ID" value="QJQ33365.1"/>
    <property type="molecule type" value="Genomic_DNA"/>
</dbReference>
<feature type="domain" description="DnaK suppressor protein-like N-terminal" evidence="6">
    <location>
        <begin position="11"/>
        <end position="73"/>
    </location>
</feature>
<keyword evidence="2" id="KW-0863">Zinc-finger</keyword>
<feature type="zinc finger region" description="dksA C4-type" evidence="4">
    <location>
        <begin position="81"/>
        <end position="105"/>
    </location>
</feature>